<organism evidence="2 3">
    <name type="scientific">Dyella monticola</name>
    <dbReference type="NCBI Taxonomy" id="1927958"/>
    <lineage>
        <taxon>Bacteria</taxon>
        <taxon>Pseudomonadati</taxon>
        <taxon>Pseudomonadota</taxon>
        <taxon>Gammaproteobacteria</taxon>
        <taxon>Lysobacterales</taxon>
        <taxon>Rhodanobacteraceae</taxon>
        <taxon>Dyella</taxon>
    </lineage>
</organism>
<feature type="chain" id="PRO_5017059782" evidence="1">
    <location>
        <begin position="24"/>
        <end position="148"/>
    </location>
</feature>
<accession>A0A370X976</accession>
<name>A0A370X976_9GAMM</name>
<feature type="signal peptide" evidence="1">
    <location>
        <begin position="1"/>
        <end position="23"/>
    </location>
</feature>
<dbReference type="Proteomes" id="UP000254258">
    <property type="component" value="Unassembled WGS sequence"/>
</dbReference>
<keyword evidence="1" id="KW-0732">Signal</keyword>
<evidence type="ECO:0000313" key="3">
    <source>
        <dbReference type="Proteomes" id="UP000254258"/>
    </source>
</evidence>
<dbReference type="OrthoDB" id="8161726at2"/>
<keyword evidence="3" id="KW-1185">Reference proteome</keyword>
<protein>
    <submittedName>
        <fullName evidence="2">Excinuclease</fullName>
    </submittedName>
</protein>
<comment type="caution">
    <text evidence="2">The sequence shown here is derived from an EMBL/GenBank/DDBJ whole genome shotgun (WGS) entry which is preliminary data.</text>
</comment>
<gene>
    <name evidence="2" type="ORF">DWU98_02595</name>
</gene>
<reference evidence="2 3" key="1">
    <citation type="submission" date="2018-07" db="EMBL/GenBank/DDBJ databases">
        <title>Dyella monticola sp. nov. and Dyella psychrodurans sp. nov. isolated from monsoon evergreen broad-leaved forest soil of Dinghu Mountain, China.</title>
        <authorList>
            <person name="Gao Z."/>
            <person name="Qiu L."/>
        </authorList>
    </citation>
    <scope>NUCLEOTIDE SEQUENCE [LARGE SCALE GENOMIC DNA]</scope>
    <source>
        <strain evidence="2 3">4G-K06</strain>
    </source>
</reference>
<proteinExistence type="predicted"/>
<evidence type="ECO:0000313" key="2">
    <source>
        <dbReference type="EMBL" id="RDS84862.1"/>
    </source>
</evidence>
<evidence type="ECO:0000256" key="1">
    <source>
        <dbReference type="SAM" id="SignalP"/>
    </source>
</evidence>
<dbReference type="AlphaFoldDB" id="A0A370X976"/>
<dbReference type="EMBL" id="QRBE01000001">
    <property type="protein sequence ID" value="RDS84862.1"/>
    <property type="molecule type" value="Genomic_DNA"/>
</dbReference>
<sequence>MRMKAKSLSIVALLAIVPGLALAKDKVVHFPFENAVIAATQSGKLDGTVKFYLAGSTPSGHVEVVSDYLLVTRRTNAFGKNDQKACDWALQSALIAMQEGAKEAGVNALVDIVSDFGSEYRDSTNYECHVGTLMAEVSLKIKRAKVQP</sequence>